<accession>A0A2I0B5I1</accession>
<evidence type="ECO:0000313" key="3">
    <source>
        <dbReference type="EMBL" id="PKA63050.1"/>
    </source>
</evidence>
<evidence type="ECO:0000256" key="1">
    <source>
        <dbReference type="RuleBase" id="RU369095"/>
    </source>
</evidence>
<dbReference type="EMBL" id="KZ451911">
    <property type="protein sequence ID" value="PKA63050.1"/>
    <property type="molecule type" value="Genomic_DNA"/>
</dbReference>
<organism evidence="3 4">
    <name type="scientific">Apostasia shenzhenica</name>
    <dbReference type="NCBI Taxonomy" id="1088818"/>
    <lineage>
        <taxon>Eukaryota</taxon>
        <taxon>Viridiplantae</taxon>
        <taxon>Streptophyta</taxon>
        <taxon>Embryophyta</taxon>
        <taxon>Tracheophyta</taxon>
        <taxon>Spermatophyta</taxon>
        <taxon>Magnoliopsida</taxon>
        <taxon>Liliopsida</taxon>
        <taxon>Asparagales</taxon>
        <taxon>Orchidaceae</taxon>
        <taxon>Apostasioideae</taxon>
        <taxon>Apostasia</taxon>
    </lineage>
</organism>
<proteinExistence type="inferred from homology"/>
<dbReference type="GO" id="GO:1990247">
    <property type="term" value="F:N6-methyladenosine-containing RNA reader activity"/>
    <property type="evidence" value="ECO:0007669"/>
    <property type="project" value="UniProtKB-UniRule"/>
</dbReference>
<dbReference type="PANTHER" id="PTHR12357:SF95">
    <property type="entry name" value="YTH DOMAIN-CONTAINING FAMILY PROTEIN"/>
    <property type="match status" value="1"/>
</dbReference>
<sequence length="408" mass="46628">MPDPEQVMSSEEKSFGQKLCLSSCEYVLRNVSPASEAFSASSKNIESNTNGSSLKPSSFGNLKEKSVSYGKVVNRSVISYGRDSTKPFISKYNHVASSSNFVGQRFNSHYKAPRLSSGKLPVWATRTDQMSAKIPTHYSEVPDQNSGNSESSTELVRGPRANRMYFPPSSRKNELGGFITRDQFNKPDFQISYEQAKFFMIKSYSEDDIHKSIKYSVWSSTSIGNKKLQSAFRDAEMVMNNEGAKCPIFLFFSVNTSGQFVGVAEMIGPVDFKKDMDFWQKDKWNGFFPVKWHIIKDIPNAYFQNITLENNDNRAVTFSRDTQEIGLPQGLKMLQFFRSYPLSRSLLDDFDFYDEREKLLISSRNQQQLSQAEAYNMDYYSSLARTEAGFDQMRISEDQMRISERQVI</sequence>
<dbReference type="Gene3D" id="3.10.590.10">
    <property type="entry name" value="ph1033 like domains"/>
    <property type="match status" value="1"/>
</dbReference>
<protein>
    <recommendedName>
        <fullName evidence="1">YTH domain-containing family protein</fullName>
    </recommendedName>
</protein>
<dbReference type="CDD" id="cd21134">
    <property type="entry name" value="YTH"/>
    <property type="match status" value="1"/>
</dbReference>
<dbReference type="InterPro" id="IPR045168">
    <property type="entry name" value="YTH_prot"/>
</dbReference>
<gene>
    <name evidence="3" type="primary">CPSF30</name>
    <name evidence="3" type="ORF">AXF42_Ash007846</name>
</gene>
<comment type="similarity">
    <text evidence="1">Belongs to the YTHDF family.</text>
</comment>
<dbReference type="Pfam" id="PF04146">
    <property type="entry name" value="YTH"/>
    <property type="match status" value="1"/>
</dbReference>
<dbReference type="InterPro" id="IPR007275">
    <property type="entry name" value="YTH_domain"/>
</dbReference>
<reference evidence="3 4" key="1">
    <citation type="journal article" date="2017" name="Nature">
        <title>The Apostasia genome and the evolution of orchids.</title>
        <authorList>
            <person name="Zhang G.Q."/>
            <person name="Liu K.W."/>
            <person name="Li Z."/>
            <person name="Lohaus R."/>
            <person name="Hsiao Y.Y."/>
            <person name="Niu S.C."/>
            <person name="Wang J.Y."/>
            <person name="Lin Y.C."/>
            <person name="Xu Q."/>
            <person name="Chen L.J."/>
            <person name="Yoshida K."/>
            <person name="Fujiwara S."/>
            <person name="Wang Z.W."/>
            <person name="Zhang Y.Q."/>
            <person name="Mitsuda N."/>
            <person name="Wang M."/>
            <person name="Liu G.H."/>
            <person name="Pecoraro L."/>
            <person name="Huang H.X."/>
            <person name="Xiao X.J."/>
            <person name="Lin M."/>
            <person name="Wu X.Y."/>
            <person name="Wu W.L."/>
            <person name="Chen Y.Y."/>
            <person name="Chang S.B."/>
            <person name="Sakamoto S."/>
            <person name="Ohme-Takagi M."/>
            <person name="Yagi M."/>
            <person name="Zeng S.J."/>
            <person name="Shen C.Y."/>
            <person name="Yeh C.M."/>
            <person name="Luo Y.B."/>
            <person name="Tsai W.C."/>
            <person name="Van de Peer Y."/>
            <person name="Liu Z.J."/>
        </authorList>
    </citation>
    <scope>NUCLEOTIDE SEQUENCE [LARGE SCALE GENOMIC DNA]</scope>
    <source>
        <strain evidence="4">cv. Shenzhen</strain>
        <tissue evidence="3">Stem</tissue>
    </source>
</reference>
<feature type="domain" description="YTH" evidence="2">
    <location>
        <begin position="196"/>
        <end position="337"/>
    </location>
</feature>
<name>A0A2I0B5I1_9ASPA</name>
<dbReference type="AlphaFoldDB" id="A0A2I0B5I1"/>
<evidence type="ECO:0000259" key="2">
    <source>
        <dbReference type="PROSITE" id="PS50882"/>
    </source>
</evidence>
<evidence type="ECO:0000313" key="4">
    <source>
        <dbReference type="Proteomes" id="UP000236161"/>
    </source>
</evidence>
<dbReference type="PANTHER" id="PTHR12357">
    <property type="entry name" value="YTH YT521-B HOMOLOGY DOMAIN-CONTAINING"/>
    <property type="match status" value="1"/>
</dbReference>
<dbReference type="SMR" id="A0A2I0B5I1"/>
<comment type="function">
    <text evidence="1">Specifically recognizes and binds N6-methyladenosine (m6A)-containing RNAs, and regulates mRNA stability. M6A is a modification present at internal sites of mRNAs and some non-coding RNAs and plays a role in mRNA stability and processing.</text>
</comment>
<dbReference type="Proteomes" id="UP000236161">
    <property type="component" value="Unassembled WGS sequence"/>
</dbReference>
<keyword evidence="1" id="KW-0694">RNA-binding</keyword>
<dbReference type="GO" id="GO:0005737">
    <property type="term" value="C:cytoplasm"/>
    <property type="evidence" value="ECO:0007669"/>
    <property type="project" value="TreeGrafter"/>
</dbReference>
<dbReference type="GO" id="GO:0061157">
    <property type="term" value="P:mRNA destabilization"/>
    <property type="evidence" value="ECO:0007669"/>
    <property type="project" value="TreeGrafter"/>
</dbReference>
<dbReference type="PROSITE" id="PS50882">
    <property type="entry name" value="YTH"/>
    <property type="match status" value="1"/>
</dbReference>
<dbReference type="GO" id="GO:0003729">
    <property type="term" value="F:mRNA binding"/>
    <property type="evidence" value="ECO:0007669"/>
    <property type="project" value="UniProtKB-UniRule"/>
</dbReference>
<dbReference type="STRING" id="1088818.A0A2I0B5I1"/>
<keyword evidence="4" id="KW-1185">Reference proteome</keyword>
<dbReference type="OrthoDB" id="306690at2759"/>